<protein>
    <recommendedName>
        <fullName evidence="3">2-oxoglutarate-Fe(II)-dependent oxygenase superfamily protein</fullName>
    </recommendedName>
</protein>
<sequence>MPAIATIRESLDSIRAAIDDHFASEAMQSQIPDLRRSYQETDFAEIIGFTPPWVFDTALREVEELFDRQANRRDIVVAQSGNTPRKYSNLDRDALAAGSTVVPELFDSRALRSYLDQIVGETVLPVPYTPEEYIAARLHQAGDVHGWHWDDYTWALVWIFKIPDQTIGGSVDFIARAPWDRENPRVDELVAKGPVASRHPGVGNAYLLKADTALHRVAPLSEDAERMIVCYTFATESDLTRPVDHSSMEDLYPEAHERHFG</sequence>
<accession>A0A2N3Y1V4</accession>
<dbReference type="EMBL" id="PJNB01000001">
    <property type="protein sequence ID" value="PKW16882.1"/>
    <property type="molecule type" value="Genomic_DNA"/>
</dbReference>
<organism evidence="1 2">
    <name type="scientific">Saccharopolyspora spinosa</name>
    <dbReference type="NCBI Taxonomy" id="60894"/>
    <lineage>
        <taxon>Bacteria</taxon>
        <taxon>Bacillati</taxon>
        <taxon>Actinomycetota</taxon>
        <taxon>Actinomycetes</taxon>
        <taxon>Pseudonocardiales</taxon>
        <taxon>Pseudonocardiaceae</taxon>
        <taxon>Saccharopolyspora</taxon>
    </lineage>
</organism>
<dbReference type="RefSeq" id="WP_010309631.1">
    <property type="nucleotide sequence ID" value="NZ_CP061007.1"/>
</dbReference>
<gene>
    <name evidence="1" type="ORF">A8926_4783</name>
</gene>
<evidence type="ECO:0000313" key="1">
    <source>
        <dbReference type="EMBL" id="PKW16882.1"/>
    </source>
</evidence>
<evidence type="ECO:0000313" key="2">
    <source>
        <dbReference type="Proteomes" id="UP000233786"/>
    </source>
</evidence>
<comment type="caution">
    <text evidence="1">The sequence shown here is derived from an EMBL/GenBank/DDBJ whole genome shotgun (WGS) entry which is preliminary data.</text>
</comment>
<keyword evidence="2" id="KW-1185">Reference proteome</keyword>
<dbReference type="Proteomes" id="UP000233786">
    <property type="component" value="Unassembled WGS sequence"/>
</dbReference>
<evidence type="ECO:0008006" key="3">
    <source>
        <dbReference type="Google" id="ProtNLM"/>
    </source>
</evidence>
<name>A0A2N3Y1V4_SACSN</name>
<dbReference type="InterPro" id="IPR056470">
    <property type="entry name" value="BesD/HalB-like"/>
</dbReference>
<dbReference type="Pfam" id="PF23169">
    <property type="entry name" value="HalD"/>
    <property type="match status" value="1"/>
</dbReference>
<reference evidence="1" key="1">
    <citation type="submission" date="2017-12" db="EMBL/GenBank/DDBJ databases">
        <title>Sequencing the genomes of 1000 Actinobacteria strains.</title>
        <authorList>
            <person name="Klenk H.-P."/>
        </authorList>
    </citation>
    <scope>NUCLEOTIDE SEQUENCE [LARGE SCALE GENOMIC DNA]</scope>
    <source>
        <strain evidence="1">DSM 44228</strain>
    </source>
</reference>
<dbReference type="STRING" id="994479.GCA_000194155_04633"/>
<proteinExistence type="predicted"/>
<dbReference type="AlphaFoldDB" id="A0A2N3Y1V4"/>